<dbReference type="RefSeq" id="WP_274203786.1">
    <property type="nucleotide sequence ID" value="NZ_JAQZAO010000021.1"/>
</dbReference>
<dbReference type="Pfam" id="PF08242">
    <property type="entry name" value="Methyltransf_12"/>
    <property type="match status" value="1"/>
</dbReference>
<sequence>MSLSSEYFDELYAADADPWGIERGWYEERKRAVVLAALARPRYARAFEPGCAGGALSVPLAARCDELVCWDPAQRAVEATRARLADRPHVRVEQGALPPRVPDGTFDLVVASEVVYYLDEADRAAFWDAVTACLRPGGHLLAVHWLREAPEYPVEGGAVHDELVDRPGLARTVRHDEADFRLEVYARTPPEARSVAQETGLR</sequence>
<protein>
    <submittedName>
        <fullName evidence="2">Class I SAM-dependent methyltransferase</fullName>
    </submittedName>
</protein>
<evidence type="ECO:0000313" key="2">
    <source>
        <dbReference type="EMBL" id="MDD7969256.1"/>
    </source>
</evidence>
<dbReference type="CDD" id="cd02440">
    <property type="entry name" value="AdoMet_MTases"/>
    <property type="match status" value="1"/>
</dbReference>
<dbReference type="EMBL" id="JAQZAO010000021">
    <property type="protein sequence ID" value="MDD7969256.1"/>
    <property type="molecule type" value="Genomic_DNA"/>
</dbReference>
<accession>A0ABT5T4G1</accession>
<reference evidence="2 3" key="1">
    <citation type="submission" date="2023-02" db="EMBL/GenBank/DDBJ databases">
        <title>Genome sequencing required for Actinomycetospora new species description.</title>
        <authorList>
            <person name="Saimee Y."/>
            <person name="Duangmal K."/>
        </authorList>
    </citation>
    <scope>NUCLEOTIDE SEQUENCE [LARGE SCALE GENOMIC DNA]</scope>
    <source>
        <strain evidence="2 3">DW7H6</strain>
    </source>
</reference>
<dbReference type="Gene3D" id="3.40.50.150">
    <property type="entry name" value="Vaccinia Virus protein VP39"/>
    <property type="match status" value="1"/>
</dbReference>
<proteinExistence type="predicted"/>
<comment type="caution">
    <text evidence="2">The sequence shown here is derived from an EMBL/GenBank/DDBJ whole genome shotgun (WGS) entry which is preliminary data.</text>
</comment>
<feature type="domain" description="Methyltransferase type 12" evidence="1">
    <location>
        <begin position="49"/>
        <end position="140"/>
    </location>
</feature>
<gene>
    <name evidence="2" type="ORF">PGB27_28260</name>
</gene>
<dbReference type="InterPro" id="IPR029063">
    <property type="entry name" value="SAM-dependent_MTases_sf"/>
</dbReference>
<dbReference type="PANTHER" id="PTHR43464">
    <property type="entry name" value="METHYLTRANSFERASE"/>
    <property type="match status" value="1"/>
</dbReference>
<organism evidence="2 3">
    <name type="scientific">Actinomycetospora lemnae</name>
    <dbReference type="NCBI Taxonomy" id="3019891"/>
    <lineage>
        <taxon>Bacteria</taxon>
        <taxon>Bacillati</taxon>
        <taxon>Actinomycetota</taxon>
        <taxon>Actinomycetes</taxon>
        <taxon>Pseudonocardiales</taxon>
        <taxon>Pseudonocardiaceae</taxon>
        <taxon>Actinomycetospora</taxon>
    </lineage>
</organism>
<evidence type="ECO:0000259" key="1">
    <source>
        <dbReference type="Pfam" id="PF08242"/>
    </source>
</evidence>
<name>A0ABT5T4G1_9PSEU</name>
<dbReference type="InterPro" id="IPR013217">
    <property type="entry name" value="Methyltransf_12"/>
</dbReference>
<keyword evidence="3" id="KW-1185">Reference proteome</keyword>
<dbReference type="PANTHER" id="PTHR43464:SF93">
    <property type="entry name" value="METHYLTRANSFERASE DOMAIN-CONTAINING PROTEIN"/>
    <property type="match status" value="1"/>
</dbReference>
<keyword evidence="2" id="KW-0808">Transferase</keyword>
<dbReference type="SUPFAM" id="SSF53335">
    <property type="entry name" value="S-adenosyl-L-methionine-dependent methyltransferases"/>
    <property type="match status" value="1"/>
</dbReference>
<evidence type="ECO:0000313" key="3">
    <source>
        <dbReference type="Proteomes" id="UP001300763"/>
    </source>
</evidence>
<keyword evidence="2" id="KW-0489">Methyltransferase</keyword>
<dbReference type="GO" id="GO:0008168">
    <property type="term" value="F:methyltransferase activity"/>
    <property type="evidence" value="ECO:0007669"/>
    <property type="project" value="UniProtKB-KW"/>
</dbReference>
<dbReference type="GO" id="GO:0032259">
    <property type="term" value="P:methylation"/>
    <property type="evidence" value="ECO:0007669"/>
    <property type="project" value="UniProtKB-KW"/>
</dbReference>
<dbReference type="Proteomes" id="UP001300763">
    <property type="component" value="Unassembled WGS sequence"/>
</dbReference>